<keyword evidence="1" id="KW-0548">Nucleotidyltransferase</keyword>
<protein>
    <submittedName>
        <fullName evidence="1">Rna-directed dna polymerase from mobile element jockey-like</fullName>
    </submittedName>
</protein>
<dbReference type="EMBL" id="KZ506094">
    <property type="protein sequence ID" value="PKU41634.1"/>
    <property type="molecule type" value="Genomic_DNA"/>
</dbReference>
<keyword evidence="2" id="KW-1185">Reference proteome</keyword>
<name>A0A2I0U6B6_LIMLA</name>
<evidence type="ECO:0000313" key="2">
    <source>
        <dbReference type="Proteomes" id="UP000233556"/>
    </source>
</evidence>
<reference evidence="2" key="1">
    <citation type="submission" date="2017-11" db="EMBL/GenBank/DDBJ databases">
        <authorList>
            <person name="Lima N.C."/>
            <person name="Parody-Merino A.M."/>
            <person name="Battley P.F."/>
            <person name="Fidler A.E."/>
            <person name="Prosdocimi F."/>
        </authorList>
    </citation>
    <scope>NUCLEOTIDE SEQUENCE [LARGE SCALE GENOMIC DNA]</scope>
</reference>
<sequence>MRFNKAKWWVLHLGHNNPVQHCRLGEEWLESCLAEKDLGVLVDSWLNMSQQCAQVAKKANSILECIRNSKQGKEEELQKRAVTWEANSRKILVGRPSPDINYAELATIFLQYSYNTIEKNNCPTQLPTLYRVLGFGGRGAVIHQQPEFASIEVIWSFANGFSRWKSRMWEAIDEEKPTLEKFSQHVIGLNGTDVSKNKIKENCIVLSIVDFFHKSIRNL</sequence>
<proteinExistence type="predicted"/>
<accession>A0A2I0U6B6</accession>
<reference evidence="2" key="2">
    <citation type="submission" date="2017-12" db="EMBL/GenBank/DDBJ databases">
        <title>Genome sequence of the Bar-tailed Godwit (Limosa lapponica baueri).</title>
        <authorList>
            <person name="Lima N.C.B."/>
            <person name="Parody-Merino A.M."/>
            <person name="Battley P.F."/>
            <person name="Fidler A.E."/>
            <person name="Prosdocimi F."/>
        </authorList>
    </citation>
    <scope>NUCLEOTIDE SEQUENCE [LARGE SCALE GENOMIC DNA]</scope>
</reference>
<dbReference type="AlphaFoldDB" id="A0A2I0U6B6"/>
<dbReference type="PANTHER" id="PTHR33332">
    <property type="entry name" value="REVERSE TRANSCRIPTASE DOMAIN-CONTAINING PROTEIN"/>
    <property type="match status" value="1"/>
</dbReference>
<keyword evidence="1" id="KW-0808">Transferase</keyword>
<dbReference type="Proteomes" id="UP000233556">
    <property type="component" value="Unassembled WGS sequence"/>
</dbReference>
<keyword evidence="1" id="KW-0695">RNA-directed DNA polymerase</keyword>
<evidence type="ECO:0000313" key="1">
    <source>
        <dbReference type="EMBL" id="PKU41634.1"/>
    </source>
</evidence>
<dbReference type="GO" id="GO:0003964">
    <property type="term" value="F:RNA-directed DNA polymerase activity"/>
    <property type="evidence" value="ECO:0007669"/>
    <property type="project" value="UniProtKB-KW"/>
</dbReference>
<gene>
    <name evidence="1" type="ORF">llap_8061</name>
</gene>
<organism evidence="1 2">
    <name type="scientific">Limosa lapponica baueri</name>
    <dbReference type="NCBI Taxonomy" id="1758121"/>
    <lineage>
        <taxon>Eukaryota</taxon>
        <taxon>Metazoa</taxon>
        <taxon>Chordata</taxon>
        <taxon>Craniata</taxon>
        <taxon>Vertebrata</taxon>
        <taxon>Euteleostomi</taxon>
        <taxon>Archelosauria</taxon>
        <taxon>Archosauria</taxon>
        <taxon>Dinosauria</taxon>
        <taxon>Saurischia</taxon>
        <taxon>Theropoda</taxon>
        <taxon>Coelurosauria</taxon>
        <taxon>Aves</taxon>
        <taxon>Neognathae</taxon>
        <taxon>Neoaves</taxon>
        <taxon>Charadriiformes</taxon>
        <taxon>Scolopacidae</taxon>
        <taxon>Limosa</taxon>
    </lineage>
</organism>